<feature type="compositionally biased region" description="Basic and acidic residues" evidence="10">
    <location>
        <begin position="534"/>
        <end position="547"/>
    </location>
</feature>
<keyword evidence="9" id="KW-0210">Decarboxylase</keyword>
<sequence>MALARHIDADKLVAESRDHRIHKHTGKRNDLHDIPYASRYDVETELPRFQIPNTGVDTKVAYQLLHDELLLDGNPNMNLASFVHTWVPDECEKLMAENLNKNLVDQDEYPAAQEIHERCISMISHLWHAPKEATAIGTATTGSSEAIMLGGLALKKRWQAKMKAAGKNIHEPGPNIVMGAEAQVALEKFARYFDVECRLVPVTKEAGYVMDPKEAMKYIDENTIGVFVILGSTYTGTFEDVQAMSDELDKYEAQTGIHVPIHVDAASGGFVAPFAYPKYTWDFKIPRVQSINASGHKYGMSSVGVGWIIWRGAEYLPKELIFELHYLGATDYSFNLNFSRPAHPILAQMFNFLNLGFSGYRRIMQHNLTKARLISRALENSGYYTCLSQIHHPNEAAKGAGVLPVISNTASRLEGLIGASKHEEREVNESDAEYYIPGLPVVSFRFSDDFKQKYPGIKQAWIQLQLRGIGWIVPNYPLPPNEEQTEILRVVVRESLSGDLARRLIRDILQVTENLIEDEGPSPSMSTAVSTAQKAKDAKINHTDTKPQKSTSYARPC</sequence>
<feature type="region of interest" description="Disordered" evidence="10">
    <location>
        <begin position="517"/>
        <end position="557"/>
    </location>
</feature>
<name>A0AAD9CWL6_PAPLA</name>
<dbReference type="AlphaFoldDB" id="A0AAD9CWL6"/>
<dbReference type="EC" id="4.1.1.15" evidence="3 9"/>
<feature type="compositionally biased region" description="Polar residues" evidence="10">
    <location>
        <begin position="548"/>
        <end position="557"/>
    </location>
</feature>
<keyword evidence="4 7" id="KW-0663">Pyridoxal phosphate</keyword>
<evidence type="ECO:0000256" key="1">
    <source>
        <dbReference type="ARBA" id="ARBA00001933"/>
    </source>
</evidence>
<evidence type="ECO:0000256" key="7">
    <source>
        <dbReference type="PIRSR" id="PIRSR602129-50"/>
    </source>
</evidence>
<feature type="modified residue" description="N6-(pyridoxal phosphate)lysine" evidence="7">
    <location>
        <position position="297"/>
    </location>
</feature>
<dbReference type="InterPro" id="IPR015424">
    <property type="entry name" value="PyrdxlP-dep_Trfase"/>
</dbReference>
<dbReference type="Proteomes" id="UP001182556">
    <property type="component" value="Unassembled WGS sequence"/>
</dbReference>
<dbReference type="Pfam" id="PF00282">
    <property type="entry name" value="Pyridoxal_deC"/>
    <property type="match status" value="1"/>
</dbReference>
<organism evidence="11 12">
    <name type="scientific">Papiliotrema laurentii</name>
    <name type="common">Cryptococcus laurentii</name>
    <dbReference type="NCBI Taxonomy" id="5418"/>
    <lineage>
        <taxon>Eukaryota</taxon>
        <taxon>Fungi</taxon>
        <taxon>Dikarya</taxon>
        <taxon>Basidiomycota</taxon>
        <taxon>Agaricomycotina</taxon>
        <taxon>Tremellomycetes</taxon>
        <taxon>Tremellales</taxon>
        <taxon>Rhynchogastremaceae</taxon>
        <taxon>Papiliotrema</taxon>
    </lineage>
</organism>
<dbReference type="Gene3D" id="3.40.640.10">
    <property type="entry name" value="Type I PLP-dependent aspartate aminotransferase-like (Major domain)"/>
    <property type="match status" value="1"/>
</dbReference>
<dbReference type="PANTHER" id="PTHR43321:SF3">
    <property type="entry name" value="GLUTAMATE DECARBOXYLASE"/>
    <property type="match status" value="1"/>
</dbReference>
<dbReference type="Gene3D" id="3.90.1150.160">
    <property type="match status" value="1"/>
</dbReference>
<proteinExistence type="inferred from homology"/>
<keyword evidence="12" id="KW-1185">Reference proteome</keyword>
<dbReference type="FunFam" id="3.90.1150.160:FF:000005">
    <property type="entry name" value="Glutamate decarboxylase"/>
    <property type="match status" value="1"/>
</dbReference>
<keyword evidence="5 8" id="KW-0456">Lyase</keyword>
<comment type="similarity">
    <text evidence="2 8">Belongs to the group II decarboxylase family.</text>
</comment>
<feature type="compositionally biased region" description="Polar residues" evidence="10">
    <location>
        <begin position="523"/>
        <end position="533"/>
    </location>
</feature>
<comment type="cofactor">
    <cofactor evidence="1 7 8">
        <name>pyridoxal 5'-phosphate</name>
        <dbReference type="ChEBI" id="CHEBI:597326"/>
    </cofactor>
</comment>
<evidence type="ECO:0000256" key="9">
    <source>
        <dbReference type="RuleBase" id="RU361171"/>
    </source>
</evidence>
<evidence type="ECO:0000256" key="5">
    <source>
        <dbReference type="ARBA" id="ARBA00023239"/>
    </source>
</evidence>
<dbReference type="InterPro" id="IPR010107">
    <property type="entry name" value="Glutamate_decarboxylase"/>
</dbReference>
<dbReference type="InterPro" id="IPR002129">
    <property type="entry name" value="PyrdxlP-dep_de-COase"/>
</dbReference>
<dbReference type="EMBL" id="JAODAN010000006">
    <property type="protein sequence ID" value="KAK1923416.1"/>
    <property type="molecule type" value="Genomic_DNA"/>
</dbReference>
<dbReference type="GO" id="GO:0006538">
    <property type="term" value="P:L-glutamate catabolic process"/>
    <property type="evidence" value="ECO:0007669"/>
    <property type="project" value="TreeGrafter"/>
</dbReference>
<gene>
    <name evidence="11" type="ORF">DB88DRAFT_491158</name>
</gene>
<evidence type="ECO:0000313" key="11">
    <source>
        <dbReference type="EMBL" id="KAK1923416.1"/>
    </source>
</evidence>
<evidence type="ECO:0000313" key="12">
    <source>
        <dbReference type="Proteomes" id="UP001182556"/>
    </source>
</evidence>
<dbReference type="PANTHER" id="PTHR43321">
    <property type="entry name" value="GLUTAMATE DECARBOXYLASE"/>
    <property type="match status" value="1"/>
</dbReference>
<dbReference type="SUPFAM" id="SSF53383">
    <property type="entry name" value="PLP-dependent transferases"/>
    <property type="match status" value="1"/>
</dbReference>
<evidence type="ECO:0000256" key="4">
    <source>
        <dbReference type="ARBA" id="ARBA00022898"/>
    </source>
</evidence>
<dbReference type="GO" id="GO:0005829">
    <property type="term" value="C:cytosol"/>
    <property type="evidence" value="ECO:0007669"/>
    <property type="project" value="TreeGrafter"/>
</dbReference>
<reference evidence="11" key="1">
    <citation type="submission" date="2023-02" db="EMBL/GenBank/DDBJ databases">
        <title>Identification and recombinant expression of a fungal hydrolase from Papiliotrema laurentii that hydrolyzes apple cutin and clears colloidal polyester polyurethane.</title>
        <authorList>
            <consortium name="DOE Joint Genome Institute"/>
            <person name="Roman V.A."/>
            <person name="Bojanowski C."/>
            <person name="Crable B.R."/>
            <person name="Wagner D.N."/>
            <person name="Hung C.S."/>
            <person name="Nadeau L.J."/>
            <person name="Schratz L."/>
            <person name="Haridas S."/>
            <person name="Pangilinan J."/>
            <person name="Lipzen A."/>
            <person name="Na H."/>
            <person name="Yan M."/>
            <person name="Ng V."/>
            <person name="Grigoriev I.V."/>
            <person name="Spatafora J.W."/>
            <person name="Barlow D."/>
            <person name="Biffinger J."/>
            <person name="Kelley-Loughnane N."/>
            <person name="Varaljay V.A."/>
            <person name="Crookes-Goodson W.J."/>
        </authorList>
    </citation>
    <scope>NUCLEOTIDE SEQUENCE</scope>
    <source>
        <strain evidence="11">5307AH</strain>
    </source>
</reference>
<dbReference type="InterPro" id="IPR015421">
    <property type="entry name" value="PyrdxlP-dep_Trfase_major"/>
</dbReference>
<evidence type="ECO:0000256" key="10">
    <source>
        <dbReference type="SAM" id="MobiDB-lite"/>
    </source>
</evidence>
<dbReference type="NCBIfam" id="TIGR01788">
    <property type="entry name" value="Glu-decarb-GAD"/>
    <property type="match status" value="1"/>
</dbReference>
<dbReference type="GO" id="GO:0030170">
    <property type="term" value="F:pyridoxal phosphate binding"/>
    <property type="evidence" value="ECO:0007669"/>
    <property type="project" value="InterPro"/>
</dbReference>
<comment type="catalytic activity">
    <reaction evidence="6 9">
        <text>L-glutamate + H(+) = 4-aminobutanoate + CO2</text>
        <dbReference type="Rhea" id="RHEA:17785"/>
        <dbReference type="ChEBI" id="CHEBI:15378"/>
        <dbReference type="ChEBI" id="CHEBI:16526"/>
        <dbReference type="ChEBI" id="CHEBI:29985"/>
        <dbReference type="ChEBI" id="CHEBI:59888"/>
        <dbReference type="EC" id="4.1.1.15"/>
    </reaction>
</comment>
<dbReference type="FunFam" id="3.40.640.10:FF:000017">
    <property type="entry name" value="Glutamate decarboxylase"/>
    <property type="match status" value="1"/>
</dbReference>
<protein>
    <recommendedName>
        <fullName evidence="3 9">Glutamate decarboxylase</fullName>
        <ecNumber evidence="3 9">4.1.1.15</ecNumber>
    </recommendedName>
</protein>
<dbReference type="FunFam" id="4.10.280.50:FF:000001">
    <property type="entry name" value="Glutamate decarboxylase"/>
    <property type="match status" value="1"/>
</dbReference>
<comment type="caution">
    <text evidence="11">The sequence shown here is derived from an EMBL/GenBank/DDBJ whole genome shotgun (WGS) entry which is preliminary data.</text>
</comment>
<evidence type="ECO:0000256" key="8">
    <source>
        <dbReference type="RuleBase" id="RU000382"/>
    </source>
</evidence>
<accession>A0AAD9CWL6</accession>
<evidence type="ECO:0000256" key="3">
    <source>
        <dbReference type="ARBA" id="ARBA00012421"/>
    </source>
</evidence>
<dbReference type="GO" id="GO:0004351">
    <property type="term" value="F:glutamate decarboxylase activity"/>
    <property type="evidence" value="ECO:0007669"/>
    <property type="project" value="UniProtKB-EC"/>
</dbReference>
<evidence type="ECO:0000256" key="6">
    <source>
        <dbReference type="ARBA" id="ARBA00048868"/>
    </source>
</evidence>
<dbReference type="Gene3D" id="4.10.280.50">
    <property type="match status" value="1"/>
</dbReference>
<evidence type="ECO:0000256" key="2">
    <source>
        <dbReference type="ARBA" id="ARBA00009533"/>
    </source>
</evidence>